<dbReference type="Proteomes" id="UP000326857">
    <property type="component" value="Unassembled WGS sequence"/>
</dbReference>
<keyword evidence="1" id="KW-0472">Membrane</keyword>
<evidence type="ECO:0000313" key="2">
    <source>
        <dbReference type="EMBL" id="VVT02144.1"/>
    </source>
</evidence>
<accession>A0A5E7Y8D2</accession>
<dbReference type="AlphaFoldDB" id="A0A5E7Y8D2"/>
<reference evidence="2 3" key="1">
    <citation type="submission" date="2019-09" db="EMBL/GenBank/DDBJ databases">
        <authorList>
            <person name="Dittami M. S."/>
        </authorList>
    </citation>
    <scope>NUCLEOTIDE SEQUENCE [LARGE SCALE GENOMIC DNA]</scope>
    <source>
        <strain evidence="2">SPHINGO391</strain>
    </source>
</reference>
<name>A0A5E7Y8D2_9SPHN</name>
<protein>
    <submittedName>
        <fullName evidence="2">Transposase</fullName>
    </submittedName>
</protein>
<evidence type="ECO:0000256" key="1">
    <source>
        <dbReference type="SAM" id="Phobius"/>
    </source>
</evidence>
<keyword evidence="1" id="KW-0812">Transmembrane</keyword>
<organism evidence="2 3">
    <name type="scientific">Sphingomonas aurantiaca</name>
    <dbReference type="NCBI Taxonomy" id="185949"/>
    <lineage>
        <taxon>Bacteria</taxon>
        <taxon>Pseudomonadati</taxon>
        <taxon>Pseudomonadota</taxon>
        <taxon>Alphaproteobacteria</taxon>
        <taxon>Sphingomonadales</taxon>
        <taxon>Sphingomonadaceae</taxon>
        <taxon>Sphingomonas</taxon>
    </lineage>
</organism>
<feature type="transmembrane region" description="Helical" evidence="1">
    <location>
        <begin position="45"/>
        <end position="62"/>
    </location>
</feature>
<proteinExistence type="predicted"/>
<sequence>MIPRRAQTEANSSHHNQRYRGRHLVENAYLCRKDFRRVATRYDKLAADFLSAAALATAIVFWL</sequence>
<evidence type="ECO:0000313" key="3">
    <source>
        <dbReference type="Proteomes" id="UP000326857"/>
    </source>
</evidence>
<dbReference type="EMBL" id="CABVLI010000029">
    <property type="protein sequence ID" value="VVT02144.1"/>
    <property type="molecule type" value="Genomic_DNA"/>
</dbReference>
<gene>
    <name evidence="2" type="ORF">SPHINGO391_350343</name>
</gene>
<keyword evidence="1" id="KW-1133">Transmembrane helix</keyword>